<proteinExistence type="predicted"/>
<evidence type="ECO:0000313" key="4">
    <source>
        <dbReference type="EMBL" id="KAK7800011.1"/>
    </source>
</evidence>
<dbReference type="AlphaFoldDB" id="A0AAW0HEH9"/>
<dbReference type="EMBL" id="JBBHLL010000578">
    <property type="protein sequence ID" value="KAK7800011.1"/>
    <property type="molecule type" value="Genomic_DNA"/>
</dbReference>
<dbReference type="CDD" id="cd01650">
    <property type="entry name" value="RT_nLTR_like"/>
    <property type="match status" value="1"/>
</dbReference>
<feature type="region of interest" description="Disordered" evidence="2">
    <location>
        <begin position="82"/>
        <end position="105"/>
    </location>
</feature>
<evidence type="ECO:0000256" key="1">
    <source>
        <dbReference type="ARBA" id="ARBA00012493"/>
    </source>
</evidence>
<name>A0AAW0HEH9_MYOGA</name>
<reference evidence="4 5" key="1">
    <citation type="journal article" date="2023" name="bioRxiv">
        <title>Conserved and derived expression patterns and positive selection on dental genes reveal complex evolutionary context of ever-growing rodent molars.</title>
        <authorList>
            <person name="Calamari Z.T."/>
            <person name="Song A."/>
            <person name="Cohen E."/>
            <person name="Akter M."/>
            <person name="Roy R.D."/>
            <person name="Hallikas O."/>
            <person name="Christensen M.M."/>
            <person name="Li P."/>
            <person name="Marangoni P."/>
            <person name="Jernvall J."/>
            <person name="Klein O.D."/>
        </authorList>
    </citation>
    <scope>NUCLEOTIDE SEQUENCE [LARGE SCALE GENOMIC DNA]</scope>
    <source>
        <strain evidence="4">V071</strain>
    </source>
</reference>
<dbReference type="PANTHER" id="PTHR19446">
    <property type="entry name" value="REVERSE TRANSCRIPTASES"/>
    <property type="match status" value="1"/>
</dbReference>
<dbReference type="InterPro" id="IPR000477">
    <property type="entry name" value="RT_dom"/>
</dbReference>
<feature type="compositionally biased region" description="Basic and acidic residues" evidence="2">
    <location>
        <begin position="10"/>
        <end position="24"/>
    </location>
</feature>
<evidence type="ECO:0000256" key="2">
    <source>
        <dbReference type="SAM" id="MobiDB-lite"/>
    </source>
</evidence>
<feature type="domain" description="Reverse transcriptase" evidence="3">
    <location>
        <begin position="470"/>
        <end position="745"/>
    </location>
</feature>
<evidence type="ECO:0000259" key="3">
    <source>
        <dbReference type="PROSITE" id="PS50878"/>
    </source>
</evidence>
<protein>
    <recommendedName>
        <fullName evidence="1">RNA-directed DNA polymerase</fullName>
        <ecNumber evidence="1">2.7.7.49</ecNumber>
    </recommendedName>
</protein>
<dbReference type="Proteomes" id="UP001488838">
    <property type="component" value="Unassembled WGS sequence"/>
</dbReference>
<gene>
    <name evidence="4" type="ORF">U0070_021999</name>
</gene>
<organism evidence="4 5">
    <name type="scientific">Myodes glareolus</name>
    <name type="common">Bank vole</name>
    <name type="synonym">Clethrionomys glareolus</name>
    <dbReference type="NCBI Taxonomy" id="447135"/>
    <lineage>
        <taxon>Eukaryota</taxon>
        <taxon>Metazoa</taxon>
        <taxon>Chordata</taxon>
        <taxon>Craniata</taxon>
        <taxon>Vertebrata</taxon>
        <taxon>Euteleostomi</taxon>
        <taxon>Mammalia</taxon>
        <taxon>Eutheria</taxon>
        <taxon>Euarchontoglires</taxon>
        <taxon>Glires</taxon>
        <taxon>Rodentia</taxon>
        <taxon>Myomorpha</taxon>
        <taxon>Muroidea</taxon>
        <taxon>Cricetidae</taxon>
        <taxon>Arvicolinae</taxon>
        <taxon>Myodes</taxon>
    </lineage>
</organism>
<dbReference type="GO" id="GO:0003964">
    <property type="term" value="F:RNA-directed DNA polymerase activity"/>
    <property type="evidence" value="ECO:0007669"/>
    <property type="project" value="UniProtKB-EC"/>
</dbReference>
<dbReference type="Pfam" id="PF00078">
    <property type="entry name" value="RVT_1"/>
    <property type="match status" value="1"/>
</dbReference>
<dbReference type="SUPFAM" id="SSF56672">
    <property type="entry name" value="DNA/RNA polymerases"/>
    <property type="match status" value="1"/>
</dbReference>
<comment type="caution">
    <text evidence="4">The sequence shown here is derived from an EMBL/GenBank/DDBJ whole genome shotgun (WGS) entry which is preliminary data.</text>
</comment>
<dbReference type="InterPro" id="IPR043502">
    <property type="entry name" value="DNA/RNA_pol_sf"/>
</dbReference>
<accession>A0AAW0HEH9</accession>
<feature type="compositionally biased region" description="Polar residues" evidence="2">
    <location>
        <begin position="25"/>
        <end position="40"/>
    </location>
</feature>
<sequence length="802" mass="92377">MLCTSAVNRSESDEVLKNRDRKDSSGYSQVAKSQQGSPVTQDEEAPSEQGRKFPAVIQGSSNRLCPRSLQLLHRDEWRSSGAKAAGRWEQQQEEPSREQASHQHGTQSLMDCGICPAIRKEIDLFLGPSVSDYVDYLDLGSSVQSSDVGLFLSVDCQMKVLRRRKIMDTIKINKDSNFEKEKPLEKGKWQLIHNGDIHTGDHHGLKLEFNNNAPPRKPTNSWKLNSQLLNHPWVKEEIKKEIKLFLEFNENKDTTYSNLWDTMKAVLRGKFIALSAQLKKAEKAHIGELTAQLKDLEKKEADSPRRSRRLEIIKLRAEINKIETEKTIQRINESKSWFLEKINKIDKPLAKLIKRQRENMQINKIRNEKGDITTDTEEIQRIIRSYYESLYATKLENVKEMDIFLDKYHIPKLNQEQVNNLNRPVSREELEAVIKNLPTKKSPGPDGFNAEFYQNFQEELIPILLNVFHNIETEESLPNSSYEATVTLIPKPHKDTTKKENYRPISLMNIDAKILNKILANRIQEHIRKIIHYDQVGFIPEMQGWFNIRKSINVIHHINKLKEKNHMIISLDAEKAFDKIQHPFMIKVLERLGIQGSYLNIIKAIYSKPTANIKLNGEKLKAFPLKSGTRQGCPLSPYLFNIVLEVLAIAIRQHKEIKGIRIGKDEVKLSLFADDMIVYISDPKNSTKELLQLINTFSNVAGYKINSKKSVALLYTKNKEAEREIREASPFMIATNSIKYLGVTLTKEVKDLFDKNFKSLKKEIEEDTRKWKDLPCSWIGRINIILLLTKDGDTVGDPYCST</sequence>
<feature type="region of interest" description="Disordered" evidence="2">
    <location>
        <begin position="1"/>
        <end position="57"/>
    </location>
</feature>
<dbReference type="PROSITE" id="PS50878">
    <property type="entry name" value="RT_POL"/>
    <property type="match status" value="1"/>
</dbReference>
<keyword evidence="5" id="KW-1185">Reference proteome</keyword>
<evidence type="ECO:0000313" key="5">
    <source>
        <dbReference type="Proteomes" id="UP001488838"/>
    </source>
</evidence>
<dbReference type="EC" id="2.7.7.49" evidence="1"/>